<proteinExistence type="predicted"/>
<dbReference type="PROSITE" id="PS50837">
    <property type="entry name" value="NACHT"/>
    <property type="match status" value="1"/>
</dbReference>
<dbReference type="SUPFAM" id="SSF52047">
    <property type="entry name" value="RNI-like"/>
    <property type="match status" value="2"/>
</dbReference>
<evidence type="ECO:0000256" key="2">
    <source>
        <dbReference type="ARBA" id="ARBA00022840"/>
    </source>
</evidence>
<dbReference type="InterPro" id="IPR007111">
    <property type="entry name" value="NACHT_NTPase"/>
</dbReference>
<keyword evidence="1" id="KW-0547">Nucleotide-binding</keyword>
<dbReference type="CDD" id="cd03801">
    <property type="entry name" value="GT4_PimA-like"/>
    <property type="match status" value="1"/>
</dbReference>
<dbReference type="EMBL" id="CALNXI010001199">
    <property type="protein sequence ID" value="CAH3159805.1"/>
    <property type="molecule type" value="Genomic_DNA"/>
</dbReference>
<dbReference type="PANTHER" id="PTHR24114:SF2">
    <property type="entry name" value="F-BOX DOMAIN-CONTAINING PROTEIN-RELATED"/>
    <property type="match status" value="1"/>
</dbReference>
<organism evidence="4 5">
    <name type="scientific">Porites evermanni</name>
    <dbReference type="NCBI Taxonomy" id="104178"/>
    <lineage>
        <taxon>Eukaryota</taxon>
        <taxon>Metazoa</taxon>
        <taxon>Cnidaria</taxon>
        <taxon>Anthozoa</taxon>
        <taxon>Hexacorallia</taxon>
        <taxon>Scleractinia</taxon>
        <taxon>Fungiina</taxon>
        <taxon>Poritidae</taxon>
        <taxon>Porites</taxon>
    </lineage>
</organism>
<dbReference type="Gene3D" id="3.80.10.10">
    <property type="entry name" value="Ribonuclease Inhibitor"/>
    <property type="match status" value="4"/>
</dbReference>
<dbReference type="Proteomes" id="UP001159427">
    <property type="component" value="Unassembled WGS sequence"/>
</dbReference>
<dbReference type="Pfam" id="PF05729">
    <property type="entry name" value="NACHT"/>
    <property type="match status" value="1"/>
</dbReference>
<dbReference type="SMART" id="SM00368">
    <property type="entry name" value="LRR_RI"/>
    <property type="match status" value="13"/>
</dbReference>
<dbReference type="Pfam" id="PF20706">
    <property type="entry name" value="GT4-conflict"/>
    <property type="match status" value="1"/>
</dbReference>
<reference evidence="4 5" key="1">
    <citation type="submission" date="2022-05" db="EMBL/GenBank/DDBJ databases">
        <authorList>
            <consortium name="Genoscope - CEA"/>
            <person name="William W."/>
        </authorList>
    </citation>
    <scope>NUCLEOTIDE SEQUENCE [LARGE SCALE GENOMIC DNA]</scope>
</reference>
<comment type="caution">
    <text evidence="4">The sequence shown here is derived from an EMBL/GenBank/DDBJ whole genome shotgun (WGS) entry which is preliminary data.</text>
</comment>
<dbReference type="Gene3D" id="3.40.50.2000">
    <property type="entry name" value="Glycogen Phosphorylase B"/>
    <property type="match status" value="1"/>
</dbReference>
<dbReference type="CDD" id="cd00116">
    <property type="entry name" value="LRR_RI"/>
    <property type="match status" value="1"/>
</dbReference>
<keyword evidence="2" id="KW-0067">ATP-binding</keyword>
<sequence length="1253" mass="138203">MASSLREPQSRDCRVDDSRKVQVTILASEWGSSKGGLSTINRELAIQLAKYPEVEITVFLPQCSKEDKKLALRYNVKIVEATPLSGFEQLDWLCFPPEDLQIDIIVGHGVKLGKQAQIIKRSKRCKWVQVVHTDPEELGMFKNYSDPISKGEEKHKIEVELCEMADHVVGVGPKLSEAFRSYPRSCQKDDNVLDLTPGVFVEFEAVKQALNERQQHSVLVFGRGDVEDFELKGFDIAGKAVAELEDTRLVFVGAPDGKHEEIAKRLTECGVPPSRLRVRGFVQDRESLRRLFQEVDLVVMPSRTEGFGLTGLEALSAGLPLLVSRNSGFGEALRGVPFGSSYVVNSEEPADWTSAIKTIWVKDRRSRLEEAETLRESYGKKYNWAKQIKDFIDKMICWVYGLGLSFPTDLIEKIRQLYKTRERRLLPVPWLDEFSFHINDIFTRLKILGKEKTQGVLTDDITNMTAIFNAHAECQRPRTVLIEGDPGMGKTTYCQKLAYDWATKQDKWDPSFPEIEVLLLLKCHEIKSDIWEAIDDQILPEEMDTQAKECFFRFIRENQSKVLLVLDGLDEADTSNLKMFLNLIERKELSGCYIVLTSRHEAGRNARRYCDTLWEIVGFTQEDAESFIHKYFKNVRKEHLAMKLIEMVWPDVRLLESGQAEDLRDLTKNPLNTSLLCVIWEDLKGVLLTSRTELYIDIVLFVLERYEQKQGLSSENEDLWSVYNKDLKYLGRMALESLQNGELYFEEHKSGGRCIVLSKIGFLSLQPAVSKRRVRTRYAFLHKSFQEFFSGFFLACQLIEGEISCESVVKDQRYVRKLYQVFAFLIGILVSKSKKTAESLVKSMAANINFTSLKLVKFEATDFSRRVLFAVRSLSEHASSLETLGEHLNLAQLNLKNSPIGESGAASLSRALAVNSSLTELDLSENSIGESGAASLSQGLAVNSSLTELDLSENSICESGAASLSRALAVNSSLTKLNLRGNSIGEFGAASLSQALAVNSCLTELDLRYNSIGVSGAASLSQGLAVNSSLTKLNLRRNSIDDSGAASLSQALAVNSSLTELDLRYNSIGESGAASLSQALVVKSSLTELNLRGNSIGDAGAASLFQVLAVNSSLTELNLRGNSIGDAGAASLSRALAVNSSLTELDLRYNSIGVSGAASLFQGLAVNSSLTKLNLRGNSIGDSGAASLSQALALNSSLTELDLRYNSIGGSGAPSLSQGLAVNSSLTELNLTGNSIDCAGVASLSQALAVNFS</sequence>
<evidence type="ECO:0000313" key="5">
    <source>
        <dbReference type="Proteomes" id="UP001159427"/>
    </source>
</evidence>
<dbReference type="InterPro" id="IPR027417">
    <property type="entry name" value="P-loop_NTPase"/>
</dbReference>
<dbReference type="InterPro" id="IPR001611">
    <property type="entry name" value="Leu-rich_rpt"/>
</dbReference>
<dbReference type="InterPro" id="IPR052394">
    <property type="entry name" value="LRR-containing"/>
</dbReference>
<evidence type="ECO:0000313" key="4">
    <source>
        <dbReference type="EMBL" id="CAH3159805.1"/>
    </source>
</evidence>
<dbReference type="InterPro" id="IPR032675">
    <property type="entry name" value="LRR_dom_sf"/>
</dbReference>
<feature type="domain" description="NACHT" evidence="3">
    <location>
        <begin position="478"/>
        <end position="599"/>
    </location>
</feature>
<accession>A0ABN8QD06</accession>
<dbReference type="PANTHER" id="PTHR24114">
    <property type="entry name" value="LEUCINE RICH REPEAT FAMILY PROTEIN"/>
    <property type="match status" value="1"/>
</dbReference>
<dbReference type="SUPFAM" id="SSF52540">
    <property type="entry name" value="P-loop containing nucleoside triphosphate hydrolases"/>
    <property type="match status" value="1"/>
</dbReference>
<evidence type="ECO:0000259" key="3">
    <source>
        <dbReference type="PROSITE" id="PS50837"/>
    </source>
</evidence>
<protein>
    <recommendedName>
        <fullName evidence="3">NACHT domain-containing protein</fullName>
    </recommendedName>
</protein>
<dbReference type="SMART" id="SM00365">
    <property type="entry name" value="LRR_SD22"/>
    <property type="match status" value="5"/>
</dbReference>
<dbReference type="SUPFAM" id="SSF53756">
    <property type="entry name" value="UDP-Glycosyltransferase/glycogen phosphorylase"/>
    <property type="match status" value="1"/>
</dbReference>
<evidence type="ECO:0000256" key="1">
    <source>
        <dbReference type="ARBA" id="ARBA00022741"/>
    </source>
</evidence>
<dbReference type="Gene3D" id="3.40.50.300">
    <property type="entry name" value="P-loop containing nucleotide triphosphate hydrolases"/>
    <property type="match status" value="1"/>
</dbReference>
<name>A0ABN8QD06_9CNID</name>
<keyword evidence="5" id="KW-1185">Reference proteome</keyword>
<gene>
    <name evidence="4" type="ORF">PEVE_00003292</name>
</gene>
<dbReference type="Pfam" id="PF13516">
    <property type="entry name" value="LRR_6"/>
    <property type="match status" value="12"/>
</dbReference>